<reference evidence="12" key="1">
    <citation type="submission" date="2016-10" db="EMBL/GenBank/DDBJ databases">
        <authorList>
            <person name="Varghese N."/>
            <person name="Submissions S."/>
        </authorList>
    </citation>
    <scope>NUCLEOTIDE SEQUENCE [LARGE SCALE GENOMIC DNA]</scope>
    <source>
        <strain evidence="12">CGMCC 1.11014</strain>
    </source>
</reference>
<evidence type="ECO:0000256" key="5">
    <source>
        <dbReference type="ARBA" id="ARBA00023136"/>
    </source>
</evidence>
<dbReference type="InterPro" id="IPR037066">
    <property type="entry name" value="Plug_dom_sf"/>
</dbReference>
<sequence length="986" mass="106119">MNTKLKLSLKATGIALAVSQAFAPNAMAQAAADESAVIVVKGIRASARSSVAIKRDTMEVVDSITADDIGKLPDPNVAETLTRIPGVQGYRFGGEGASPSGNGSGLGIRGLTGQTASVMNGRKFFTAGSREYNIEGAIPGMIAGVDVYKNPSAEHIEGAIGGLINIRTRNPSDFKGFTAALNANLRYNDLEKQKDPELFGLIANRFDLGGGSRIGVMAAVAYQKSAGRSDSTAGNRGPDYRRVVRADSAEYASLAAANTGNNPNLPSSTYAGRKDVSYLAGVPTFPTSSTVGRNMPNTAGLSADQISNIVAQPGMLANVFQETIMRERRGLNLAADYRVSNTLRFFTEFNYTYYLYHQNYRFNFIDNGTHVQNLQTAPFPMTEGRANRNWNGGSDDVLSANRVMSGTFLNSSLRPWGGDEHTPYRTGIAVAGAEWSPTSDLSLKGDFNIIRSDKKQDNRRVEMAGAAGKLWDVSRFAEGETNRIGFSGPSLSDPANFVFSNYESAAYNTWDDKGHAASLSGVYSLDNGPFSHLKFGTRFATQESMFKNFGFGGRRLTTNGKDLAADRSNGILVSTKPGVLQNAPTNYMDGRAGFSGGYVVYSPDALLGNQVAQQFPNAGIPAEGAYVENAWGRRFMTEDTLAGYLTGEFSALDERVKGSVGVRVVRTETSATARVASPTIANTFVDHTETSSYNNVLPTFNATYTIAPDFLARFAYGRGMTRPNPDLLNPAISVNTVNGTGSMGNTALRPQVADSFDLSLERYFSGTNYVSAAVFAKNIDGFFNKVSNCRTVDVYPAYAGIENNGCAPGQYLISQDINAEKGWARGVELAGQWFFDAKDNWLRDFGVAASYTFVDTSNPINIGDSVNKRIVDTIQPFVSKHSYSLSGLYEGKKLSGRVVYTWRSSQQLGNIGQGPIGGSYVNPYGILDASLNYAIDDHLTLSVSASNLTNVTPQRMIGEAQTHETGMGAQLMANGRMFAAGLRYKF</sequence>
<dbReference type="InterPro" id="IPR010104">
    <property type="entry name" value="TonB_rcpt_bac"/>
</dbReference>
<dbReference type="InterPro" id="IPR010917">
    <property type="entry name" value="TonB_rcpt_CS"/>
</dbReference>
<keyword evidence="12" id="KW-1185">Reference proteome</keyword>
<dbReference type="RefSeq" id="WP_093558288.1">
    <property type="nucleotide sequence ID" value="NZ_FPBO01000029.1"/>
</dbReference>
<dbReference type="Pfam" id="PF00593">
    <property type="entry name" value="TonB_dep_Rec_b-barrel"/>
    <property type="match status" value="1"/>
</dbReference>
<keyword evidence="6" id="KW-0998">Cell outer membrane</keyword>
<organism evidence="11 12">
    <name type="scientific">Pseudoduganella namucuonensis</name>
    <dbReference type="NCBI Taxonomy" id="1035707"/>
    <lineage>
        <taxon>Bacteria</taxon>
        <taxon>Pseudomonadati</taxon>
        <taxon>Pseudomonadota</taxon>
        <taxon>Betaproteobacteria</taxon>
        <taxon>Burkholderiales</taxon>
        <taxon>Oxalobacteraceae</taxon>
        <taxon>Telluria group</taxon>
        <taxon>Pseudoduganella</taxon>
    </lineage>
</organism>
<dbReference type="InterPro" id="IPR000531">
    <property type="entry name" value="Beta-barrel_TonB"/>
</dbReference>
<comment type="similarity">
    <text evidence="2 7">Belongs to the TonB-dependent receptor family.</text>
</comment>
<dbReference type="SUPFAM" id="SSF56935">
    <property type="entry name" value="Porins"/>
    <property type="match status" value="1"/>
</dbReference>
<name>A0A1I7LH72_9BURK</name>
<comment type="subcellular location">
    <subcellularLocation>
        <location evidence="1 7">Cell outer membrane</location>
    </subcellularLocation>
</comment>
<dbReference type="InterPro" id="IPR036942">
    <property type="entry name" value="Beta-barrel_TonB_sf"/>
</dbReference>
<dbReference type="PANTHER" id="PTHR40980:SF3">
    <property type="entry name" value="TONB-DEPENDENT RECEPTOR-LIKE BETA-BARREL DOMAIN-CONTAINING PROTEIN"/>
    <property type="match status" value="1"/>
</dbReference>
<dbReference type="STRING" id="1035707.SAMN05216552_102917"/>
<evidence type="ECO:0000256" key="4">
    <source>
        <dbReference type="ARBA" id="ARBA00023077"/>
    </source>
</evidence>
<dbReference type="Proteomes" id="UP000199391">
    <property type="component" value="Unassembled WGS sequence"/>
</dbReference>
<evidence type="ECO:0000259" key="9">
    <source>
        <dbReference type="Pfam" id="PF00593"/>
    </source>
</evidence>
<accession>A0A1I7LH72</accession>
<keyword evidence="11" id="KW-0675">Receptor</keyword>
<evidence type="ECO:0000313" key="11">
    <source>
        <dbReference type="EMBL" id="SFV09030.1"/>
    </source>
</evidence>
<dbReference type="PROSITE" id="PS01156">
    <property type="entry name" value="TONB_DEPENDENT_REC_2"/>
    <property type="match status" value="1"/>
</dbReference>
<evidence type="ECO:0000256" key="2">
    <source>
        <dbReference type="ARBA" id="ARBA00009810"/>
    </source>
</evidence>
<dbReference type="InterPro" id="IPR012910">
    <property type="entry name" value="Plug_dom"/>
</dbReference>
<dbReference type="Gene3D" id="2.170.130.10">
    <property type="entry name" value="TonB-dependent receptor, plug domain"/>
    <property type="match status" value="1"/>
</dbReference>
<keyword evidence="4 7" id="KW-0798">TonB box</keyword>
<gene>
    <name evidence="11" type="ORF">SAMN05216552_102917</name>
</gene>
<evidence type="ECO:0000256" key="7">
    <source>
        <dbReference type="RuleBase" id="RU003357"/>
    </source>
</evidence>
<feature type="signal peptide" evidence="8">
    <location>
        <begin position="1"/>
        <end position="23"/>
    </location>
</feature>
<dbReference type="OrthoDB" id="5476657at2"/>
<evidence type="ECO:0000256" key="1">
    <source>
        <dbReference type="ARBA" id="ARBA00004442"/>
    </source>
</evidence>
<evidence type="ECO:0000256" key="6">
    <source>
        <dbReference type="ARBA" id="ARBA00023237"/>
    </source>
</evidence>
<dbReference type="EMBL" id="FPBO01000029">
    <property type="protein sequence ID" value="SFV09030.1"/>
    <property type="molecule type" value="Genomic_DNA"/>
</dbReference>
<evidence type="ECO:0000256" key="3">
    <source>
        <dbReference type="ARBA" id="ARBA00022729"/>
    </source>
</evidence>
<evidence type="ECO:0000313" key="12">
    <source>
        <dbReference type="Proteomes" id="UP000199391"/>
    </source>
</evidence>
<feature type="domain" description="TonB-dependent receptor plug" evidence="10">
    <location>
        <begin position="54"/>
        <end position="162"/>
    </location>
</feature>
<dbReference type="PANTHER" id="PTHR40980">
    <property type="entry name" value="PLUG DOMAIN-CONTAINING PROTEIN"/>
    <property type="match status" value="1"/>
</dbReference>
<evidence type="ECO:0000256" key="8">
    <source>
        <dbReference type="SAM" id="SignalP"/>
    </source>
</evidence>
<keyword evidence="5 7" id="KW-0472">Membrane</keyword>
<protein>
    <submittedName>
        <fullName evidence="11">TonB-dependent receptor</fullName>
    </submittedName>
</protein>
<dbReference type="Gene3D" id="2.40.170.20">
    <property type="entry name" value="TonB-dependent receptor, beta-barrel domain"/>
    <property type="match status" value="1"/>
</dbReference>
<dbReference type="GO" id="GO:0009279">
    <property type="term" value="C:cell outer membrane"/>
    <property type="evidence" value="ECO:0007669"/>
    <property type="project" value="UniProtKB-SubCell"/>
</dbReference>
<keyword evidence="3 8" id="KW-0732">Signal</keyword>
<dbReference type="NCBIfam" id="TIGR01782">
    <property type="entry name" value="TonB-Xanth-Caul"/>
    <property type="match status" value="1"/>
</dbReference>
<feature type="chain" id="PRO_5011700054" evidence="8">
    <location>
        <begin position="24"/>
        <end position="986"/>
    </location>
</feature>
<dbReference type="Pfam" id="PF07715">
    <property type="entry name" value="Plug"/>
    <property type="match status" value="1"/>
</dbReference>
<dbReference type="AlphaFoldDB" id="A0A1I7LH72"/>
<evidence type="ECO:0000259" key="10">
    <source>
        <dbReference type="Pfam" id="PF07715"/>
    </source>
</evidence>
<feature type="domain" description="TonB-dependent receptor-like beta-barrel" evidence="9">
    <location>
        <begin position="493"/>
        <end position="948"/>
    </location>
</feature>
<proteinExistence type="inferred from homology"/>